<organism evidence="1">
    <name type="scientific">Salmonella enterica subsp. enterica serovar Typhimurium var. 5-</name>
    <dbReference type="NCBI Taxonomy" id="1620419"/>
    <lineage>
        <taxon>Bacteria</taxon>
        <taxon>Pseudomonadati</taxon>
        <taxon>Pseudomonadota</taxon>
        <taxon>Gammaproteobacteria</taxon>
        <taxon>Enterobacterales</taxon>
        <taxon>Enterobacteriaceae</taxon>
        <taxon>Salmonella</taxon>
    </lineage>
</organism>
<accession>A0A740PRU9</accession>
<gene>
    <name evidence="1" type="ORF">G9C53_004906</name>
</gene>
<protein>
    <submittedName>
        <fullName evidence="1">Uncharacterized protein</fullName>
    </submittedName>
</protein>
<dbReference type="AlphaFoldDB" id="A0A740PRU9"/>
<evidence type="ECO:0000313" key="1">
    <source>
        <dbReference type="EMBL" id="HAF0292516.1"/>
    </source>
</evidence>
<proteinExistence type="predicted"/>
<sequence>MNSRAIPRLAHYKDSLLKTKDKNDHHYILEFKYSAANPKFTDYFSQYNNSEIQMDSYQKIAAHLHHNLMRVEIVPQLLEKLKAIKHDHDFVTARQNGSLPFTPMEIITIKRNLKYEMNVHRRAIKHLQNLISITNREIARLAEDFKPLPKNGGDIGVSLFKSFS</sequence>
<name>A0A740PRU9_SALTM</name>
<feature type="non-terminal residue" evidence="1">
    <location>
        <position position="164"/>
    </location>
</feature>
<reference evidence="1" key="1">
    <citation type="journal article" date="2018" name="Genome Biol.">
        <title>SKESA: strategic k-mer extension for scrupulous assemblies.</title>
        <authorList>
            <person name="Souvorov A."/>
            <person name="Agarwala R."/>
            <person name="Lipman D.J."/>
        </authorList>
    </citation>
    <scope>NUCLEOTIDE SEQUENCE</scope>
    <source>
        <strain evidence="1">N26921</strain>
    </source>
</reference>
<comment type="caution">
    <text evidence="1">The sequence shown here is derived from an EMBL/GenBank/DDBJ whole genome shotgun (WGS) entry which is preliminary data.</text>
</comment>
<reference evidence="1" key="2">
    <citation type="submission" date="2018-07" db="EMBL/GenBank/DDBJ databases">
        <authorList>
            <consortium name="NCBI Pathogen Detection Project"/>
        </authorList>
    </citation>
    <scope>NUCLEOTIDE SEQUENCE</scope>
    <source>
        <strain evidence="1">N26921</strain>
    </source>
</reference>
<dbReference type="EMBL" id="DAATVL010000056">
    <property type="protein sequence ID" value="HAF0292516.1"/>
    <property type="molecule type" value="Genomic_DNA"/>
</dbReference>